<dbReference type="AlphaFoldDB" id="A0A2M8Z2U4"/>
<keyword evidence="1" id="KW-0812">Transmembrane</keyword>
<feature type="transmembrane region" description="Helical" evidence="1">
    <location>
        <begin position="6"/>
        <end position="30"/>
    </location>
</feature>
<reference evidence="2 3" key="1">
    <citation type="submission" date="2017-11" db="EMBL/GenBank/DDBJ databases">
        <title>Understudied soil microbes with underappreciated capabilities: Untangling the Clostridium saccharolyticum group.</title>
        <authorList>
            <person name="Leschine S."/>
        </authorList>
    </citation>
    <scope>NUCLEOTIDE SEQUENCE [LARGE SCALE GENOMIC DNA]</scope>
    <source>
        <strain evidence="2 3">18A</strain>
    </source>
</reference>
<comment type="caution">
    <text evidence="2">The sequence shown here is derived from an EMBL/GenBank/DDBJ whole genome shotgun (WGS) entry which is preliminary data.</text>
</comment>
<accession>A0A2M8Z2U4</accession>
<organism evidence="2 3">
    <name type="scientific">[Clostridium] celerecrescens 18A</name>
    <dbReference type="NCBI Taxonomy" id="1286362"/>
    <lineage>
        <taxon>Bacteria</taxon>
        <taxon>Bacillati</taxon>
        <taxon>Bacillota</taxon>
        <taxon>Clostridia</taxon>
        <taxon>Lachnospirales</taxon>
        <taxon>Lachnospiraceae</taxon>
        <taxon>Lacrimispora</taxon>
    </lineage>
</organism>
<sequence length="167" mass="18788">MDWNIFWAAFGAIGTTLGSLITASAVVIAVKQYKQPLMKIVKVVVTSAAIVDNSGNYLMFYCISIKNRGIRTVQINSINIKGNKKVLWLNSTQFESDTKINLPVKIEPEEIIDFLIEVEKFRLEIKKAVTNKVIRKRGKLVVFVTDSLGDKYYCKTNIKIASLINSL</sequence>
<keyword evidence="1" id="KW-0472">Membrane</keyword>
<dbReference type="EMBL" id="PGET01000001">
    <property type="protein sequence ID" value="PJJ27777.1"/>
    <property type="molecule type" value="Genomic_DNA"/>
</dbReference>
<dbReference type="Proteomes" id="UP000231092">
    <property type="component" value="Unassembled WGS sequence"/>
</dbReference>
<gene>
    <name evidence="2" type="ORF">H171_1253</name>
</gene>
<proteinExistence type="predicted"/>
<protein>
    <submittedName>
        <fullName evidence="2">Uncharacterized protein</fullName>
    </submittedName>
</protein>
<evidence type="ECO:0000313" key="2">
    <source>
        <dbReference type="EMBL" id="PJJ27777.1"/>
    </source>
</evidence>
<keyword evidence="1" id="KW-1133">Transmembrane helix</keyword>
<evidence type="ECO:0000256" key="1">
    <source>
        <dbReference type="SAM" id="Phobius"/>
    </source>
</evidence>
<dbReference type="RefSeq" id="WP_100304368.1">
    <property type="nucleotide sequence ID" value="NZ_PGET01000001.1"/>
</dbReference>
<dbReference type="OrthoDB" id="2086242at2"/>
<name>A0A2M8Z2U4_9FIRM</name>
<evidence type="ECO:0000313" key="3">
    <source>
        <dbReference type="Proteomes" id="UP000231092"/>
    </source>
</evidence>